<comment type="caution">
    <text evidence="2">The sequence shown here is derived from an EMBL/GenBank/DDBJ whole genome shotgun (WGS) entry which is preliminary data.</text>
</comment>
<evidence type="ECO:0000313" key="2">
    <source>
        <dbReference type="EMBL" id="KRN28391.1"/>
    </source>
</evidence>
<evidence type="ECO:0000313" key="4">
    <source>
        <dbReference type="Proteomes" id="UP000051645"/>
    </source>
</evidence>
<keyword evidence="4" id="KW-1185">Reference proteome</keyword>
<dbReference type="EMBL" id="JQAT01000003">
    <property type="protein sequence ID" value="KRN28391.1"/>
    <property type="molecule type" value="Genomic_DNA"/>
</dbReference>
<dbReference type="InterPro" id="IPR029058">
    <property type="entry name" value="AB_hydrolase_fold"/>
</dbReference>
<protein>
    <submittedName>
        <fullName evidence="2">Cell surface hydrolase</fullName>
    </submittedName>
</protein>
<dbReference type="OrthoDB" id="503948at2"/>
<dbReference type="GO" id="GO:0016787">
    <property type="term" value="F:hydrolase activity"/>
    <property type="evidence" value="ECO:0007669"/>
    <property type="project" value="UniProtKB-KW"/>
</dbReference>
<evidence type="ECO:0000313" key="3">
    <source>
        <dbReference type="EMBL" id="KRN31892.1"/>
    </source>
</evidence>
<dbReference type="AlphaFoldDB" id="A0A0R2FSJ6"/>
<accession>A0A0R2FSJ6</accession>
<dbReference type="InterPro" id="IPR010315">
    <property type="entry name" value="DUF915_hydro-like"/>
</dbReference>
<dbReference type="Proteomes" id="UP000051645">
    <property type="component" value="Unassembled WGS sequence"/>
</dbReference>
<name>A0A0R2FSJ6_9LACO</name>
<proteinExistence type="predicted"/>
<keyword evidence="2" id="KW-0378">Hydrolase</keyword>
<evidence type="ECO:0000256" key="1">
    <source>
        <dbReference type="SAM" id="SignalP"/>
    </source>
</evidence>
<gene>
    <name evidence="2" type="ORF">IV38_GL001391</name>
    <name evidence="3" type="ORF">IV40_GL001178</name>
</gene>
<keyword evidence="1" id="KW-0732">Signal</keyword>
<organism evidence="2 5">
    <name type="scientific">Lactobacillus selangorensis</name>
    <dbReference type="NCBI Taxonomy" id="81857"/>
    <lineage>
        <taxon>Bacteria</taxon>
        <taxon>Bacillati</taxon>
        <taxon>Bacillota</taxon>
        <taxon>Bacilli</taxon>
        <taxon>Lactobacillales</taxon>
        <taxon>Lactobacillaceae</taxon>
        <taxon>Lactobacillus</taxon>
    </lineage>
</organism>
<sequence>MHSKSLTRFLLLFAAVLVGSVLLAAPVQAAKKKTITPTLYIHGFKGSAASMNSMIVIAQDDAKAGTKIATATVDASGNVAWTETAGVNIKKVKHPIIQVVLTENTMPVDTQAQWIQNVLVSMKKKYHYTTYNAVCHSAGCVATVENAMKNGRKKATPKLKKLVTIAGPFDGVLGMGDTANTTKLDKNGKPSVVVESADYPSYTELESLRKGFPKGVKVLNLYGNLNDGTNSDGQVTNASALSLKYLLRGETKSYQVKEFTGANAYHTKLHENAAVDKAVIKFIWHKNLNYKGQ</sequence>
<dbReference type="STRING" id="81857.IV38_GL001391"/>
<feature type="signal peptide" evidence="1">
    <location>
        <begin position="1"/>
        <end position="29"/>
    </location>
</feature>
<dbReference type="Pfam" id="PF06028">
    <property type="entry name" value="DUF915"/>
    <property type="match status" value="1"/>
</dbReference>
<dbReference type="SUPFAM" id="SSF53474">
    <property type="entry name" value="alpha/beta-Hydrolases"/>
    <property type="match status" value="1"/>
</dbReference>
<dbReference type="RefSeq" id="WP_057769354.1">
    <property type="nucleotide sequence ID" value="NZ_JQAT01000003.1"/>
</dbReference>
<feature type="chain" id="PRO_5007428872" evidence="1">
    <location>
        <begin position="30"/>
        <end position="293"/>
    </location>
</feature>
<dbReference type="PATRIC" id="fig|81857.3.peg.1401"/>
<dbReference type="EMBL" id="JQAZ01000003">
    <property type="protein sequence ID" value="KRN31892.1"/>
    <property type="molecule type" value="Genomic_DNA"/>
</dbReference>
<dbReference type="Proteomes" id="UP000051751">
    <property type="component" value="Unassembled WGS sequence"/>
</dbReference>
<evidence type="ECO:0000313" key="5">
    <source>
        <dbReference type="Proteomes" id="UP000051751"/>
    </source>
</evidence>
<reference evidence="4 5" key="1">
    <citation type="journal article" date="2015" name="Genome Announc.">
        <title>Expanding the biotechnology potential of lactobacilli through comparative genomics of 213 strains and associated genera.</title>
        <authorList>
            <person name="Sun Z."/>
            <person name="Harris H.M."/>
            <person name="McCann A."/>
            <person name="Guo C."/>
            <person name="Argimon S."/>
            <person name="Zhang W."/>
            <person name="Yang X."/>
            <person name="Jeffery I.B."/>
            <person name="Cooney J.C."/>
            <person name="Kagawa T.F."/>
            <person name="Liu W."/>
            <person name="Song Y."/>
            <person name="Salvetti E."/>
            <person name="Wrobel A."/>
            <person name="Rasinkangas P."/>
            <person name="Parkhill J."/>
            <person name="Rea M.C."/>
            <person name="O'Sullivan O."/>
            <person name="Ritari J."/>
            <person name="Douillard F.P."/>
            <person name="Paul Ross R."/>
            <person name="Yang R."/>
            <person name="Briner A.E."/>
            <person name="Felis G.E."/>
            <person name="de Vos W.M."/>
            <person name="Barrangou R."/>
            <person name="Klaenhammer T.R."/>
            <person name="Caufield P.W."/>
            <person name="Cui Y."/>
            <person name="Zhang H."/>
            <person name="O'Toole P.W."/>
        </authorList>
    </citation>
    <scope>NUCLEOTIDE SEQUENCE [LARGE SCALE GENOMIC DNA]</scope>
    <source>
        <strain evidence="2 5">ATCC BAA-66</strain>
        <strain evidence="3 4">DSM 13344</strain>
    </source>
</reference>
<dbReference type="Gene3D" id="3.40.50.1820">
    <property type="entry name" value="alpha/beta hydrolase"/>
    <property type="match status" value="1"/>
</dbReference>